<evidence type="ECO:0000313" key="7">
    <source>
        <dbReference type="Proteomes" id="UP000586454"/>
    </source>
</evidence>
<sequence>MSPIPHDGRVLDAHDPLVGYVREGRADRFYKSMDWQRKRMEIIARDNYECQRCKEQGRVGPGEMVHHVVHLKDEPTLGLCDDNLVTLCNRCHAEVHEDEMSGNYARHNNVLSDERW</sequence>
<reference evidence="6 7" key="1">
    <citation type="submission" date="2020-06" db="EMBL/GenBank/DDBJ databases">
        <authorList>
            <person name="Criscuolo A."/>
        </authorList>
    </citation>
    <scope>NUCLEOTIDE SEQUENCE [LARGE SCALE GENOMIC DNA]</scope>
    <source>
        <strain evidence="6">1804121828</strain>
    </source>
</reference>
<gene>
    <name evidence="6" type="ORF">PEPNEM18_01049</name>
</gene>
<dbReference type="PANTHER" id="PTHR41286:SF1">
    <property type="entry name" value="HNH NUCLEASE YAJD-RELATED"/>
    <property type="match status" value="1"/>
</dbReference>
<dbReference type="EMBL" id="CAIJCS010000019">
    <property type="protein sequence ID" value="CAC9931699.1"/>
    <property type="molecule type" value="Genomic_DNA"/>
</dbReference>
<dbReference type="AlphaFoldDB" id="A0A6V6Y3Z9"/>
<dbReference type="Gene3D" id="1.10.30.50">
    <property type="match status" value="1"/>
</dbReference>
<evidence type="ECO:0000256" key="2">
    <source>
        <dbReference type="ARBA" id="ARBA00022801"/>
    </source>
</evidence>
<proteinExistence type="inferred from homology"/>
<keyword evidence="1" id="KW-0540">Nuclease</keyword>
<evidence type="ECO:0000256" key="3">
    <source>
        <dbReference type="ARBA" id="ARBA00038412"/>
    </source>
</evidence>
<dbReference type="GO" id="GO:0004519">
    <property type="term" value="F:endonuclease activity"/>
    <property type="evidence" value="ECO:0007669"/>
    <property type="project" value="InterPro"/>
</dbReference>
<evidence type="ECO:0000259" key="5">
    <source>
        <dbReference type="SMART" id="SM00507"/>
    </source>
</evidence>
<keyword evidence="7" id="KW-1185">Reference proteome</keyword>
<dbReference type="CDD" id="cd00085">
    <property type="entry name" value="HNHc"/>
    <property type="match status" value="1"/>
</dbReference>
<evidence type="ECO:0000256" key="4">
    <source>
        <dbReference type="ARBA" id="ARBA00040194"/>
    </source>
</evidence>
<dbReference type="GO" id="GO:0008270">
    <property type="term" value="F:zinc ion binding"/>
    <property type="evidence" value="ECO:0007669"/>
    <property type="project" value="InterPro"/>
</dbReference>
<accession>A0A6V6Y3Z9</accession>
<dbReference type="GO" id="GO:0016787">
    <property type="term" value="F:hydrolase activity"/>
    <property type="evidence" value="ECO:0007669"/>
    <property type="project" value="UniProtKB-KW"/>
</dbReference>
<evidence type="ECO:0000256" key="1">
    <source>
        <dbReference type="ARBA" id="ARBA00022722"/>
    </source>
</evidence>
<dbReference type="GO" id="GO:0003676">
    <property type="term" value="F:nucleic acid binding"/>
    <property type="evidence" value="ECO:0007669"/>
    <property type="project" value="InterPro"/>
</dbReference>
<feature type="domain" description="HNH nuclease" evidence="5">
    <location>
        <begin position="37"/>
        <end position="93"/>
    </location>
</feature>
<keyword evidence="2" id="KW-0378">Hydrolase</keyword>
<dbReference type="GO" id="GO:0005829">
    <property type="term" value="C:cytosol"/>
    <property type="evidence" value="ECO:0007669"/>
    <property type="project" value="TreeGrafter"/>
</dbReference>
<protein>
    <recommendedName>
        <fullName evidence="4">Putative HNH nuclease YajD</fullName>
    </recommendedName>
</protein>
<name>A0A6V6Y3Z9_9FIRM</name>
<dbReference type="RefSeq" id="WP_180499971.1">
    <property type="nucleotide sequence ID" value="NZ_CAIJCS010000019.1"/>
</dbReference>
<comment type="similarity">
    <text evidence="3">Belongs to the HNH nuclease family.</text>
</comment>
<dbReference type="PANTHER" id="PTHR41286">
    <property type="entry name" value="HNH NUCLEASE YAJD-RELATED"/>
    <property type="match status" value="1"/>
</dbReference>
<organism evidence="6 7">
    <name type="scientific">Aedoeadaptatus nemausensis</name>
    <dbReference type="NCBI Taxonomy" id="2582829"/>
    <lineage>
        <taxon>Bacteria</taxon>
        <taxon>Bacillati</taxon>
        <taxon>Bacillota</taxon>
        <taxon>Tissierellia</taxon>
        <taxon>Tissierellales</taxon>
        <taxon>Peptoniphilaceae</taxon>
        <taxon>Aedoeadaptatus</taxon>
    </lineage>
</organism>
<dbReference type="SMART" id="SM00507">
    <property type="entry name" value="HNHc"/>
    <property type="match status" value="1"/>
</dbReference>
<dbReference type="Pfam" id="PF01844">
    <property type="entry name" value="HNH"/>
    <property type="match status" value="1"/>
</dbReference>
<dbReference type="InterPro" id="IPR002711">
    <property type="entry name" value="HNH"/>
</dbReference>
<dbReference type="Proteomes" id="UP000586454">
    <property type="component" value="Unassembled WGS sequence"/>
</dbReference>
<evidence type="ECO:0000313" key="6">
    <source>
        <dbReference type="EMBL" id="CAC9931699.1"/>
    </source>
</evidence>
<dbReference type="InterPro" id="IPR003615">
    <property type="entry name" value="HNH_nuc"/>
</dbReference>
<comment type="caution">
    <text evidence="6">The sequence shown here is derived from an EMBL/GenBank/DDBJ whole genome shotgun (WGS) entry which is preliminary data.</text>
</comment>